<evidence type="ECO:0000256" key="8">
    <source>
        <dbReference type="ARBA" id="ARBA00033461"/>
    </source>
</evidence>
<dbReference type="Proteomes" id="UP000004348">
    <property type="component" value="Chromosome"/>
</dbReference>
<reference evidence="11" key="1">
    <citation type="journal article" date="2011" name="PLoS ONE">
        <title>Genome of a low-salinity ammonia-oxidizing archaeon determined by single-cell and metagenomic analysis.</title>
        <authorList>
            <person name="Blainey P.C."/>
            <person name="Mosier A.C."/>
            <person name="Potanina A."/>
            <person name="Francis C.A."/>
            <person name="Quake S.R."/>
        </authorList>
    </citation>
    <scope>NUCLEOTIDE SEQUENCE [LARGE SCALE GENOMIC DNA]</scope>
    <source>
        <strain evidence="11">SFB1</strain>
    </source>
</reference>
<dbReference type="GO" id="GO:0005737">
    <property type="term" value="C:cytoplasm"/>
    <property type="evidence" value="ECO:0007669"/>
    <property type="project" value="UniProtKB-SubCell"/>
</dbReference>
<comment type="caution">
    <text evidence="11">The sequence shown here is derived from an EMBL/GenBank/DDBJ whole genome shotgun (WGS) entry which is preliminary data.</text>
</comment>
<dbReference type="CDD" id="cd23162">
    <property type="entry name" value="Prefoldin_beta_GimC"/>
    <property type="match status" value="1"/>
</dbReference>
<dbReference type="SUPFAM" id="SSF46579">
    <property type="entry name" value="Prefoldin"/>
    <property type="match status" value="1"/>
</dbReference>
<dbReference type="FunFam" id="1.10.287.370:FF:000013">
    <property type="entry name" value="Prefoldin subunit beta"/>
    <property type="match status" value="1"/>
</dbReference>
<evidence type="ECO:0000256" key="4">
    <source>
        <dbReference type="ARBA" id="ARBA00016304"/>
    </source>
</evidence>
<evidence type="ECO:0000256" key="3">
    <source>
        <dbReference type="ARBA" id="ARBA00011716"/>
    </source>
</evidence>
<comment type="subcellular location">
    <subcellularLocation>
        <location evidence="1 9">Cytoplasm</location>
    </subcellularLocation>
</comment>
<dbReference type="HOGENOM" id="CLU_131909_1_0_2"/>
<dbReference type="PANTHER" id="PTHR21431">
    <property type="entry name" value="PREFOLDIN SUBUNIT 6"/>
    <property type="match status" value="1"/>
</dbReference>
<dbReference type="GO" id="GO:0051131">
    <property type="term" value="P:chaperone-mediated protein complex assembly"/>
    <property type="evidence" value="ECO:0007669"/>
    <property type="project" value="TreeGrafter"/>
</dbReference>
<evidence type="ECO:0000256" key="10">
    <source>
        <dbReference type="SAM" id="MobiDB-lite"/>
    </source>
</evidence>
<protein>
    <recommendedName>
        <fullName evidence="4 9">Prefoldin subunit beta</fullName>
    </recommendedName>
    <alternativeName>
        <fullName evidence="8 9">GimC subunit beta</fullName>
    </alternativeName>
</protein>
<comment type="function">
    <text evidence="7 9">Molecular chaperone capable of stabilizing a range of proteins. Seems to fulfill an ATP-independent, HSP70-like function in archaeal de novo protein folding.</text>
</comment>
<dbReference type="AlphaFoldDB" id="F3KM94"/>
<dbReference type="NCBIfam" id="TIGR02338">
    <property type="entry name" value="gimC_beta"/>
    <property type="match status" value="1"/>
</dbReference>
<evidence type="ECO:0000256" key="9">
    <source>
        <dbReference type="HAMAP-Rule" id="MF_00307"/>
    </source>
</evidence>
<dbReference type="PANTHER" id="PTHR21431:SF0">
    <property type="entry name" value="PREFOLDIN SUBUNIT 6"/>
    <property type="match status" value="1"/>
</dbReference>
<evidence type="ECO:0000256" key="5">
    <source>
        <dbReference type="ARBA" id="ARBA00022490"/>
    </source>
</evidence>
<name>F3KM94_9ARCH</name>
<feature type="region of interest" description="Disordered" evidence="10">
    <location>
        <begin position="97"/>
        <end position="145"/>
    </location>
</feature>
<sequence length="145" mass="16538">MSSDQMPPWLQEQLMKMQQSQQNLQSIMTQKQHLEMERLETDKALEELKKAADDDTVYKHAGSILIKSTKSELIADLEERKEMAKTRLTVLEKQESRIKESLKEQEAKITEMMRSPPSGGAQMSRPPPSSGSQIPKPSTDDNPRK</sequence>
<organism evidence="11">
    <name type="scientific">Candidatus Nitrosarchaeum limnium SFB1</name>
    <dbReference type="NCBI Taxonomy" id="886738"/>
    <lineage>
        <taxon>Archaea</taxon>
        <taxon>Nitrososphaerota</taxon>
        <taxon>Nitrososphaeria</taxon>
        <taxon>Nitrosopumilales</taxon>
        <taxon>Nitrosopumilaceae</taxon>
        <taxon>Nitrosarchaeum</taxon>
    </lineage>
</organism>
<dbReference type="PATRIC" id="fig|886738.10.peg.1780"/>
<evidence type="ECO:0000256" key="2">
    <source>
        <dbReference type="ARBA" id="ARBA00008045"/>
    </source>
</evidence>
<evidence type="ECO:0000256" key="6">
    <source>
        <dbReference type="ARBA" id="ARBA00023186"/>
    </source>
</evidence>
<keyword evidence="5 9" id="KW-0963">Cytoplasm</keyword>
<evidence type="ECO:0000313" key="11">
    <source>
        <dbReference type="EMBL" id="EGG41483.1"/>
    </source>
</evidence>
<dbReference type="STRING" id="886738.Nlim_1641"/>
<accession>F3KM94</accession>
<dbReference type="InterPro" id="IPR012713">
    <property type="entry name" value="PfdB"/>
</dbReference>
<dbReference type="Pfam" id="PF01920">
    <property type="entry name" value="Prefoldin_2"/>
    <property type="match status" value="1"/>
</dbReference>
<evidence type="ECO:0000256" key="7">
    <source>
        <dbReference type="ARBA" id="ARBA00025077"/>
    </source>
</evidence>
<dbReference type="GO" id="GO:0016272">
    <property type="term" value="C:prefoldin complex"/>
    <property type="evidence" value="ECO:0007669"/>
    <property type="project" value="UniProtKB-UniRule"/>
</dbReference>
<comment type="subunit">
    <text evidence="3 9">Heterohexamer of two alpha and four beta subunits.</text>
</comment>
<dbReference type="Gene3D" id="1.10.287.370">
    <property type="match status" value="1"/>
</dbReference>
<dbReference type="GO" id="GO:0006457">
    <property type="term" value="P:protein folding"/>
    <property type="evidence" value="ECO:0007669"/>
    <property type="project" value="UniProtKB-UniRule"/>
</dbReference>
<comment type="similarity">
    <text evidence="2 9">Belongs to the prefoldin subunit beta family.</text>
</comment>
<gene>
    <name evidence="9" type="primary">pfdB</name>
    <name evidence="11" type="ORF">Nlim_1641</name>
</gene>
<dbReference type="InterPro" id="IPR009053">
    <property type="entry name" value="Prefoldin"/>
</dbReference>
<evidence type="ECO:0000256" key="1">
    <source>
        <dbReference type="ARBA" id="ARBA00004496"/>
    </source>
</evidence>
<dbReference type="GO" id="GO:0051082">
    <property type="term" value="F:unfolded protein binding"/>
    <property type="evidence" value="ECO:0007669"/>
    <property type="project" value="UniProtKB-UniRule"/>
</dbReference>
<dbReference type="InterPro" id="IPR002777">
    <property type="entry name" value="PFD_beta-like"/>
</dbReference>
<dbReference type="HAMAP" id="MF_00307">
    <property type="entry name" value="PfdB"/>
    <property type="match status" value="1"/>
</dbReference>
<dbReference type="EMBL" id="AEGP01000062">
    <property type="protein sequence ID" value="EGG41483.1"/>
    <property type="molecule type" value="Genomic_DNA"/>
</dbReference>
<feature type="compositionally biased region" description="Basic and acidic residues" evidence="10">
    <location>
        <begin position="97"/>
        <end position="111"/>
    </location>
</feature>
<keyword evidence="6 9" id="KW-0143">Chaperone</keyword>
<dbReference type="GO" id="GO:0051087">
    <property type="term" value="F:protein-folding chaperone binding"/>
    <property type="evidence" value="ECO:0007669"/>
    <property type="project" value="TreeGrafter"/>
</dbReference>
<proteinExistence type="inferred from homology"/>